<name>A0A8H3G371_9LECA</name>
<protein>
    <submittedName>
        <fullName evidence="2">Uncharacterized protein</fullName>
    </submittedName>
</protein>
<reference evidence="2" key="1">
    <citation type="submission" date="2021-03" db="EMBL/GenBank/DDBJ databases">
        <authorList>
            <person name="Tagirdzhanova G."/>
        </authorList>
    </citation>
    <scope>NUCLEOTIDE SEQUENCE</scope>
</reference>
<keyword evidence="3" id="KW-1185">Reference proteome</keyword>
<dbReference type="EMBL" id="CAJPDS010000086">
    <property type="protein sequence ID" value="CAF9935832.1"/>
    <property type="molecule type" value="Genomic_DNA"/>
</dbReference>
<evidence type="ECO:0000256" key="1">
    <source>
        <dbReference type="SAM" id="SignalP"/>
    </source>
</evidence>
<dbReference type="AlphaFoldDB" id="A0A8H3G371"/>
<sequence>MHSISSSLPLALLALAASANALGCYSGFQFNNLHGSNQDNYQEVLNDINTQCQAASGKTIKGTEPFWKCTNWAVTRSEHENCYQNCWDACGGIGVGDSAELSQALCRSGCDPNCDPGAPANTFNHIDWAIEVRDGNPEKVVDYDTCVNAFGTELRGCQSGSEQNHDGFWIRIDPSSGACP</sequence>
<organism evidence="2 3">
    <name type="scientific">Heterodermia speciosa</name>
    <dbReference type="NCBI Taxonomy" id="116794"/>
    <lineage>
        <taxon>Eukaryota</taxon>
        <taxon>Fungi</taxon>
        <taxon>Dikarya</taxon>
        <taxon>Ascomycota</taxon>
        <taxon>Pezizomycotina</taxon>
        <taxon>Lecanoromycetes</taxon>
        <taxon>OSLEUM clade</taxon>
        <taxon>Lecanoromycetidae</taxon>
        <taxon>Caliciales</taxon>
        <taxon>Physciaceae</taxon>
        <taxon>Heterodermia</taxon>
    </lineage>
</organism>
<gene>
    <name evidence="2" type="ORF">HETSPECPRED_009914</name>
</gene>
<dbReference type="Proteomes" id="UP000664521">
    <property type="component" value="Unassembled WGS sequence"/>
</dbReference>
<feature type="signal peptide" evidence="1">
    <location>
        <begin position="1"/>
        <end position="21"/>
    </location>
</feature>
<feature type="chain" id="PRO_5034254208" evidence="1">
    <location>
        <begin position="22"/>
        <end position="180"/>
    </location>
</feature>
<evidence type="ECO:0000313" key="3">
    <source>
        <dbReference type="Proteomes" id="UP000664521"/>
    </source>
</evidence>
<keyword evidence="1" id="KW-0732">Signal</keyword>
<comment type="caution">
    <text evidence="2">The sequence shown here is derived from an EMBL/GenBank/DDBJ whole genome shotgun (WGS) entry which is preliminary data.</text>
</comment>
<evidence type="ECO:0000313" key="2">
    <source>
        <dbReference type="EMBL" id="CAF9935832.1"/>
    </source>
</evidence>
<accession>A0A8H3G371</accession>
<dbReference type="OrthoDB" id="3621332at2759"/>
<proteinExistence type="predicted"/>